<organism evidence="1 2">
    <name type="scientific">Pseudomonas phage Noxifer</name>
    <dbReference type="NCBI Taxonomy" id="2006684"/>
    <lineage>
        <taxon>Viruses</taxon>
        <taxon>Duplodnaviria</taxon>
        <taxon>Heunggongvirae</taxon>
        <taxon>Uroviricota</taxon>
        <taxon>Caudoviricetes</taxon>
        <taxon>Chimalliviridae</taxon>
        <taxon>Noxifervirus</taxon>
        <taxon>Noxifervirus noxifer</taxon>
    </lineage>
</organism>
<evidence type="ECO:0000313" key="1">
    <source>
        <dbReference type="EMBL" id="ARV77464.1"/>
    </source>
</evidence>
<evidence type="ECO:0000313" key="2">
    <source>
        <dbReference type="Proteomes" id="UP000224829"/>
    </source>
</evidence>
<accession>A0A1Y0SXV7</accession>
<sequence>MSTSVYPVVGRVRPDFQGQLELTTIMPNGEHIKSPLPPPGEPSPPDIQQVVQDPPAFLGVKEPEPADFIFSYPDNGYQPEHPQNVLTHMYDNYPLFSWLCNIRGDTRPRGDYVLRQARTTAFIDWIGNTPGVTYVDFAPHRQKHYKDTLREHYFDGYGNEIMFTIDELLEFNYDTVAYVEDGYDGDDPKYVPHPELKTWRELFHGKPNRVTKSDGYFEFLTEAKAKGWTFVIFCFD</sequence>
<protein>
    <submittedName>
        <fullName evidence="1">Uncharacterized protein</fullName>
    </submittedName>
</protein>
<reference evidence="1 2" key="1">
    <citation type="submission" date="2017-05" db="EMBL/GenBank/DDBJ databases">
        <authorList>
            <person name="Song R."/>
            <person name="Chenine A.L."/>
            <person name="Ruprecht R.M."/>
        </authorList>
    </citation>
    <scope>NUCLEOTIDE SEQUENCE [LARGE SCALE GENOMIC DNA]</scope>
</reference>
<proteinExistence type="predicted"/>
<dbReference type="Proteomes" id="UP000224829">
    <property type="component" value="Segment"/>
</dbReference>
<dbReference type="EMBL" id="MF063068">
    <property type="protein sequence ID" value="ARV77464.1"/>
    <property type="molecule type" value="Genomic_DNA"/>
</dbReference>
<keyword evidence="2" id="KW-1185">Reference proteome</keyword>
<gene>
    <name evidence="1" type="ORF">NOXIFER_299</name>
</gene>
<name>A0A1Y0SXV7_9CAUD</name>